<gene>
    <name evidence="1" type="ORF">BDM02DRAFT_3098361</name>
</gene>
<reference evidence="1" key="1">
    <citation type="submission" date="2019-10" db="EMBL/GenBank/DDBJ databases">
        <authorList>
            <consortium name="DOE Joint Genome Institute"/>
            <person name="Kuo A."/>
            <person name="Miyauchi S."/>
            <person name="Kiss E."/>
            <person name="Drula E."/>
            <person name="Kohler A."/>
            <person name="Sanchez-Garcia M."/>
            <person name="Andreopoulos B."/>
            <person name="Barry K.W."/>
            <person name="Bonito G."/>
            <person name="Buee M."/>
            <person name="Carver A."/>
            <person name="Chen C."/>
            <person name="Cichocki N."/>
            <person name="Clum A."/>
            <person name="Culley D."/>
            <person name="Crous P.W."/>
            <person name="Fauchery L."/>
            <person name="Girlanda M."/>
            <person name="Hayes R."/>
            <person name="Keri Z."/>
            <person name="Labutti K."/>
            <person name="Lipzen A."/>
            <person name="Lombard V."/>
            <person name="Magnuson J."/>
            <person name="Maillard F."/>
            <person name="Morin E."/>
            <person name="Murat C."/>
            <person name="Nolan M."/>
            <person name="Ohm R."/>
            <person name="Pangilinan J."/>
            <person name="Pereira M."/>
            <person name="Perotto S."/>
            <person name="Peter M."/>
            <person name="Riley R."/>
            <person name="Sitrit Y."/>
            <person name="Stielow B."/>
            <person name="Szollosi G."/>
            <person name="Zifcakova L."/>
            <person name="Stursova M."/>
            <person name="Spatafora J.W."/>
            <person name="Tedersoo L."/>
            <person name="Vaario L.-M."/>
            <person name="Yamada A."/>
            <person name="Yan M."/>
            <person name="Wang P."/>
            <person name="Xu J."/>
            <person name="Bruns T."/>
            <person name="Baldrian P."/>
            <person name="Vilgalys R."/>
            <person name="Henrissat B."/>
            <person name="Grigoriev I.V."/>
            <person name="Hibbett D."/>
            <person name="Nagy L.G."/>
            <person name="Martin F.M."/>
        </authorList>
    </citation>
    <scope>NUCLEOTIDE SEQUENCE</scope>
    <source>
        <strain evidence="1">P2</strain>
    </source>
</reference>
<dbReference type="EMBL" id="MU118036">
    <property type="protein sequence ID" value="KAF9647324.1"/>
    <property type="molecule type" value="Genomic_DNA"/>
</dbReference>
<organism evidence="1 2">
    <name type="scientific">Thelephora ganbajun</name>
    <name type="common">Ganba fungus</name>
    <dbReference type="NCBI Taxonomy" id="370292"/>
    <lineage>
        <taxon>Eukaryota</taxon>
        <taxon>Fungi</taxon>
        <taxon>Dikarya</taxon>
        <taxon>Basidiomycota</taxon>
        <taxon>Agaricomycotina</taxon>
        <taxon>Agaricomycetes</taxon>
        <taxon>Thelephorales</taxon>
        <taxon>Thelephoraceae</taxon>
        <taxon>Thelephora</taxon>
    </lineage>
</organism>
<evidence type="ECO:0000313" key="1">
    <source>
        <dbReference type="EMBL" id="KAF9647324.1"/>
    </source>
</evidence>
<sequence>MSLPPPPSPKHILRGHRDQITSLYVSDDNERLYSGDIIGLIVETATRTLRALVSWKAHANAILAVKEWEGIDRYIISHGRDNKLRVWKEIKDTSLNVEALGGSAASPQGIPVPELMYSLDVNALNFCPFSMLGVNYNYNTGREEELLVAVPNLVESCWADIWTLPSCQRLHAAVGKTRQGSEEVDEGITTEGIIMSLHLHRSPHPSISTATELRMLMAFEAGSVECWAFRPTHGKLHSIEGIGWERLWDVRFHAESVMAMGVSRDSTLALSVSADHLVGRYDLMNAPIDVEASCTIARTKHPGNSSIAIHDSGKVCALGGWDGKIRLYSIKTFKPLGTLDYHKNGVQALTFARSNALPQPRPSQNQNGEGDGGEDDDEDEELTASDTEARKRWLVAGGKDGRISTWELVDFVKPKP</sequence>
<name>A0ACB6ZCS1_THEGA</name>
<comment type="caution">
    <text evidence="1">The sequence shown here is derived from an EMBL/GenBank/DDBJ whole genome shotgun (WGS) entry which is preliminary data.</text>
</comment>
<proteinExistence type="predicted"/>
<keyword evidence="2" id="KW-1185">Reference proteome</keyword>
<protein>
    <submittedName>
        <fullName evidence="1">WD40 repeat-like protein</fullName>
    </submittedName>
</protein>
<accession>A0ACB6ZCS1</accession>
<evidence type="ECO:0000313" key="2">
    <source>
        <dbReference type="Proteomes" id="UP000886501"/>
    </source>
</evidence>
<reference evidence="1" key="2">
    <citation type="journal article" date="2020" name="Nat. Commun.">
        <title>Large-scale genome sequencing of mycorrhizal fungi provides insights into the early evolution of symbiotic traits.</title>
        <authorList>
            <person name="Miyauchi S."/>
            <person name="Kiss E."/>
            <person name="Kuo A."/>
            <person name="Drula E."/>
            <person name="Kohler A."/>
            <person name="Sanchez-Garcia M."/>
            <person name="Morin E."/>
            <person name="Andreopoulos B."/>
            <person name="Barry K.W."/>
            <person name="Bonito G."/>
            <person name="Buee M."/>
            <person name="Carver A."/>
            <person name="Chen C."/>
            <person name="Cichocki N."/>
            <person name="Clum A."/>
            <person name="Culley D."/>
            <person name="Crous P.W."/>
            <person name="Fauchery L."/>
            <person name="Girlanda M."/>
            <person name="Hayes R.D."/>
            <person name="Keri Z."/>
            <person name="LaButti K."/>
            <person name="Lipzen A."/>
            <person name="Lombard V."/>
            <person name="Magnuson J."/>
            <person name="Maillard F."/>
            <person name="Murat C."/>
            <person name="Nolan M."/>
            <person name="Ohm R.A."/>
            <person name="Pangilinan J."/>
            <person name="Pereira M.F."/>
            <person name="Perotto S."/>
            <person name="Peter M."/>
            <person name="Pfister S."/>
            <person name="Riley R."/>
            <person name="Sitrit Y."/>
            <person name="Stielow J.B."/>
            <person name="Szollosi G."/>
            <person name="Zifcakova L."/>
            <person name="Stursova M."/>
            <person name="Spatafora J.W."/>
            <person name="Tedersoo L."/>
            <person name="Vaario L.M."/>
            <person name="Yamada A."/>
            <person name="Yan M."/>
            <person name="Wang P."/>
            <person name="Xu J."/>
            <person name="Bruns T."/>
            <person name="Baldrian P."/>
            <person name="Vilgalys R."/>
            <person name="Dunand C."/>
            <person name="Henrissat B."/>
            <person name="Grigoriev I.V."/>
            <person name="Hibbett D."/>
            <person name="Nagy L.G."/>
            <person name="Martin F.M."/>
        </authorList>
    </citation>
    <scope>NUCLEOTIDE SEQUENCE</scope>
    <source>
        <strain evidence="1">P2</strain>
    </source>
</reference>
<dbReference type="Proteomes" id="UP000886501">
    <property type="component" value="Unassembled WGS sequence"/>
</dbReference>